<dbReference type="GO" id="GO:0033785">
    <property type="term" value="F:heptose 7-phosphate kinase activity"/>
    <property type="evidence" value="ECO:0007669"/>
    <property type="project" value="UniProtKB-UniRule"/>
</dbReference>
<evidence type="ECO:0000256" key="3">
    <source>
        <dbReference type="ARBA" id="ARBA00022679"/>
    </source>
</evidence>
<evidence type="ECO:0000256" key="9">
    <source>
        <dbReference type="ARBA" id="ARBA00023277"/>
    </source>
</evidence>
<sequence length="466" mass="51377">MRKNPNILVIGDLMIDHYLWGECDRISPEAPVQVVDIKEETKRLGGAGNVIANLKTLGAEVGVMSVLGDDLIADEISFLLSKDKIKIEKLIREVGRKSAQKSRLMAVHQQIIRFDKESKEEIKSKSEEELVLKLEEIIKNYDAVLLSDYAKGVLTPSFCSSIIKIANQNSKFVLVDPKGKNFLKYKGATLLTPNLKEASLATGIEINDQNSLKKAILKLKDEVLLKYSIITLSDKGMALYDDKLEIVPAIAKEVYDVTGAGDTVLATLGYALSIGLNIKDAVILANKAAAVVVGKVGSATASLEEIEKYIHLNDELECKIKTSNELSQILQNGDKKVVFTNGCFDILHIGHIKYLKKSRNLGDILVVGLNSDDSVKRLKGKSRPINSQINRALMLSALSFVDFVVIFDEDTPYELIKKINPDILVKGADYLGKDVVGSDVVKDVRLIEFEDGFSTTNLIDKIKESK</sequence>
<dbReference type="UniPathway" id="UPA00356">
    <property type="reaction ID" value="UER00437"/>
</dbReference>
<evidence type="ECO:0000313" key="15">
    <source>
        <dbReference type="Proteomes" id="UP000476338"/>
    </source>
</evidence>
<dbReference type="CDD" id="cd01172">
    <property type="entry name" value="RfaE_like"/>
    <property type="match status" value="1"/>
</dbReference>
<dbReference type="InterPro" id="IPR029056">
    <property type="entry name" value="Ribokinase-like"/>
</dbReference>
<comment type="function">
    <text evidence="2 11">Catalyzes the ADP transfer from ATP to D-glycero-beta-D-manno-heptose 1-phosphate, yielding ADP-D-glycero-beta-D-manno-heptose.</text>
</comment>
<feature type="active site" evidence="11">
    <location>
        <position position="262"/>
    </location>
</feature>
<evidence type="ECO:0000259" key="12">
    <source>
        <dbReference type="Pfam" id="PF00294"/>
    </source>
</evidence>
<dbReference type="EMBL" id="VWSJ01000006">
    <property type="protein sequence ID" value="MSN96117.1"/>
    <property type="molecule type" value="Genomic_DNA"/>
</dbReference>
<dbReference type="Gene3D" id="3.40.50.620">
    <property type="entry name" value="HUPs"/>
    <property type="match status" value="1"/>
</dbReference>
<comment type="similarity">
    <text evidence="11">In the N-terminal section; belongs to the carbohydrate kinase PfkB family.</text>
</comment>
<dbReference type="AlphaFoldDB" id="A0A6L5WIN7"/>
<comment type="similarity">
    <text evidence="11">In the C-terminal section; belongs to the cytidylyltransferase family.</text>
</comment>
<dbReference type="PANTHER" id="PTHR46969:SF1">
    <property type="entry name" value="BIFUNCTIONAL PROTEIN HLDE"/>
    <property type="match status" value="1"/>
</dbReference>
<evidence type="ECO:0000256" key="11">
    <source>
        <dbReference type="HAMAP-Rule" id="MF_01603"/>
    </source>
</evidence>
<dbReference type="NCBIfam" id="TIGR02198">
    <property type="entry name" value="rfaE_dom_I"/>
    <property type="match status" value="1"/>
</dbReference>
<protein>
    <recommendedName>
        <fullName evidence="11">Bifunctional protein HldE</fullName>
    </recommendedName>
    <domain>
        <recommendedName>
            <fullName evidence="11">D-beta-D-heptose 7-phosphate kinase</fullName>
            <ecNumber evidence="11">2.7.1.167</ecNumber>
        </recommendedName>
        <alternativeName>
            <fullName evidence="11">D-beta-D-heptose 7-phosphotransferase</fullName>
        </alternativeName>
        <alternativeName>
            <fullName evidence="11">D-glycero-beta-D-manno-heptose-7-phosphate kinase</fullName>
        </alternativeName>
    </domain>
    <domain>
        <recommendedName>
            <fullName evidence="11">D-beta-D-heptose 1-phosphate adenylyltransferase</fullName>
            <ecNumber evidence="11">2.7.7.70</ecNumber>
        </recommendedName>
        <alternativeName>
            <fullName evidence="11">D-glycero-beta-D-manno-heptose 1-phosphate adenylyltransferase</fullName>
        </alternativeName>
    </domain>
</protein>
<dbReference type="PANTHER" id="PTHR46969">
    <property type="entry name" value="BIFUNCTIONAL PROTEIN HLDE"/>
    <property type="match status" value="1"/>
</dbReference>
<reference evidence="14 15" key="1">
    <citation type="submission" date="2019-09" db="EMBL/GenBank/DDBJ databases">
        <authorList>
            <person name="Silva M."/>
            <person name="Pereira G."/>
            <person name="Lopes-Da-Costa L."/>
            <person name="Silva E."/>
        </authorList>
    </citation>
    <scope>NUCLEOTIDE SEQUENCE [LARGE SCALE GENOMIC DNA]</scope>
    <source>
        <strain evidence="14 15">FMV-PI01</strain>
    </source>
</reference>
<dbReference type="RefSeq" id="WP_154570377.1">
    <property type="nucleotide sequence ID" value="NZ_VWSJ01000006.1"/>
</dbReference>
<keyword evidence="7 11" id="KW-0067">ATP-binding</keyword>
<evidence type="ECO:0000256" key="10">
    <source>
        <dbReference type="ARBA" id="ARBA00047428"/>
    </source>
</evidence>
<comment type="catalytic activity">
    <reaction evidence="11">
        <text>D-glycero-beta-D-manno-heptose 7-phosphate + ATP = D-glycero-beta-D-manno-heptose 1,7-bisphosphate + ADP + H(+)</text>
        <dbReference type="Rhea" id="RHEA:27473"/>
        <dbReference type="ChEBI" id="CHEBI:15378"/>
        <dbReference type="ChEBI" id="CHEBI:30616"/>
        <dbReference type="ChEBI" id="CHEBI:60204"/>
        <dbReference type="ChEBI" id="CHEBI:60208"/>
        <dbReference type="ChEBI" id="CHEBI:456216"/>
        <dbReference type="EC" id="2.7.1.167"/>
    </reaction>
</comment>
<dbReference type="Pfam" id="PF01467">
    <property type="entry name" value="CTP_transf_like"/>
    <property type="match status" value="1"/>
</dbReference>
<feature type="binding site" evidence="11">
    <location>
        <begin position="194"/>
        <end position="197"/>
    </location>
    <ligand>
        <name>ATP</name>
        <dbReference type="ChEBI" id="CHEBI:30616"/>
    </ligand>
</feature>
<dbReference type="InterPro" id="IPR011611">
    <property type="entry name" value="PfkB_dom"/>
</dbReference>
<feature type="region of interest" description="Cytidylyltransferase" evidence="11">
    <location>
        <begin position="339"/>
        <end position="466"/>
    </location>
</feature>
<keyword evidence="4 11" id="KW-0548">Nucleotidyltransferase</keyword>
<dbReference type="GO" id="GO:0005524">
    <property type="term" value="F:ATP binding"/>
    <property type="evidence" value="ECO:0007669"/>
    <property type="project" value="UniProtKB-UniRule"/>
</dbReference>
<evidence type="ECO:0000256" key="7">
    <source>
        <dbReference type="ARBA" id="ARBA00022840"/>
    </source>
</evidence>
<reference evidence="14 15" key="2">
    <citation type="submission" date="2020-03" db="EMBL/GenBank/DDBJ databases">
        <title>Campylobacter portucalensis sp. nov., a new species of Campylobacter isolated from the reproductive tract of bulls.</title>
        <authorList>
            <person name="Silva M.F."/>
            <person name="Pereira G."/>
            <person name="Carneiro C."/>
            <person name="Hemphill A."/>
            <person name="Mateus L."/>
            <person name="Lopes-Da-Costa L."/>
            <person name="Silva E."/>
        </authorList>
    </citation>
    <scope>NUCLEOTIDE SEQUENCE [LARGE SCALE GENOMIC DNA]</scope>
    <source>
        <strain evidence="14 15">FMV-PI01</strain>
    </source>
</reference>
<dbReference type="EC" id="2.7.7.70" evidence="11"/>
<dbReference type="NCBIfam" id="TIGR00125">
    <property type="entry name" value="cyt_tran_rel"/>
    <property type="match status" value="1"/>
</dbReference>
<dbReference type="SUPFAM" id="SSF52374">
    <property type="entry name" value="Nucleotidylyl transferase"/>
    <property type="match status" value="1"/>
</dbReference>
<accession>A0A6L5WIN7</accession>
<dbReference type="NCBIfam" id="TIGR02199">
    <property type="entry name" value="rfaE_dom_II"/>
    <property type="match status" value="1"/>
</dbReference>
<dbReference type="Pfam" id="PF00294">
    <property type="entry name" value="PfkB"/>
    <property type="match status" value="1"/>
</dbReference>
<dbReference type="GO" id="GO:0016773">
    <property type="term" value="F:phosphotransferase activity, alcohol group as acceptor"/>
    <property type="evidence" value="ECO:0007669"/>
    <property type="project" value="InterPro"/>
</dbReference>
<comment type="pathway">
    <text evidence="11">Nucleotide-sugar biosynthesis; ADP-L-glycero-beta-D-manno-heptose biosynthesis; ADP-L-glycero-beta-D-manno-heptose from D-glycero-beta-D-manno-heptose 7-phosphate: step 3/4.</text>
</comment>
<comment type="subunit">
    <text evidence="11">Homodimer.</text>
</comment>
<keyword evidence="9 11" id="KW-0119">Carbohydrate metabolism</keyword>
<dbReference type="GO" id="GO:0033786">
    <property type="term" value="F:heptose-1-phosphate adenylyltransferase activity"/>
    <property type="evidence" value="ECO:0007669"/>
    <property type="project" value="UniProtKB-UniRule"/>
</dbReference>
<dbReference type="HAMAP" id="MF_01603">
    <property type="entry name" value="HldE"/>
    <property type="match status" value="1"/>
</dbReference>
<dbReference type="GO" id="GO:0097171">
    <property type="term" value="P:ADP-L-glycero-beta-D-manno-heptose biosynthetic process"/>
    <property type="evidence" value="ECO:0007669"/>
    <property type="project" value="UniProtKB-UniPathway"/>
</dbReference>
<dbReference type="InterPro" id="IPR004821">
    <property type="entry name" value="Cyt_trans-like"/>
</dbReference>
<keyword evidence="5 11" id="KW-0547">Nucleotide-binding</keyword>
<evidence type="ECO:0000256" key="8">
    <source>
        <dbReference type="ARBA" id="ARBA00023268"/>
    </source>
</evidence>
<dbReference type="InterPro" id="IPR011913">
    <property type="entry name" value="RfaE_dom_I"/>
</dbReference>
<feature type="domain" description="Cytidyltransferase-like" evidence="13">
    <location>
        <begin position="339"/>
        <end position="432"/>
    </location>
</feature>
<keyword evidence="6 11" id="KW-0418">Kinase</keyword>
<comment type="catalytic activity">
    <reaction evidence="10 11">
        <text>D-glycero-beta-D-manno-heptose 1-phosphate + ATP + H(+) = ADP-D-glycero-beta-D-manno-heptose + diphosphate</text>
        <dbReference type="Rhea" id="RHEA:27465"/>
        <dbReference type="ChEBI" id="CHEBI:15378"/>
        <dbReference type="ChEBI" id="CHEBI:30616"/>
        <dbReference type="ChEBI" id="CHEBI:33019"/>
        <dbReference type="ChEBI" id="CHEBI:59967"/>
        <dbReference type="ChEBI" id="CHEBI:61593"/>
        <dbReference type="EC" id="2.7.7.70"/>
    </reaction>
</comment>
<proteinExistence type="inferred from homology"/>
<dbReference type="EC" id="2.7.1.167" evidence="11"/>
<evidence type="ECO:0000256" key="1">
    <source>
        <dbReference type="ARBA" id="ARBA00002319"/>
    </source>
</evidence>
<dbReference type="InterPro" id="IPR011914">
    <property type="entry name" value="RfaE_dom_II"/>
</dbReference>
<keyword evidence="15" id="KW-1185">Reference proteome</keyword>
<dbReference type="SUPFAM" id="SSF53613">
    <property type="entry name" value="Ribokinase-like"/>
    <property type="match status" value="1"/>
</dbReference>
<feature type="domain" description="Carbohydrate kinase PfkB" evidence="12">
    <location>
        <begin position="6"/>
        <end position="301"/>
    </location>
</feature>
<dbReference type="GO" id="GO:0005829">
    <property type="term" value="C:cytosol"/>
    <property type="evidence" value="ECO:0007669"/>
    <property type="project" value="TreeGrafter"/>
</dbReference>
<evidence type="ECO:0000256" key="2">
    <source>
        <dbReference type="ARBA" id="ARBA00003753"/>
    </source>
</evidence>
<keyword evidence="8 11" id="KW-0511">Multifunctional enzyme</keyword>
<evidence type="ECO:0000256" key="6">
    <source>
        <dbReference type="ARBA" id="ARBA00022777"/>
    </source>
</evidence>
<dbReference type="InterPro" id="IPR014729">
    <property type="entry name" value="Rossmann-like_a/b/a_fold"/>
</dbReference>
<comment type="caution">
    <text evidence="14">The sequence shown here is derived from an EMBL/GenBank/DDBJ whole genome shotgun (WGS) entry which is preliminary data.</text>
</comment>
<comment type="pathway">
    <text evidence="11">Nucleotide-sugar biosynthesis; ADP-L-glycero-beta-D-manno-heptose biosynthesis; ADP-L-glycero-beta-D-manno-heptose from D-glycero-beta-D-manno-heptose 7-phosphate: step 1/4.</text>
</comment>
<feature type="region of interest" description="Ribokinase" evidence="11">
    <location>
        <begin position="1"/>
        <end position="314"/>
    </location>
</feature>
<evidence type="ECO:0000259" key="13">
    <source>
        <dbReference type="Pfam" id="PF01467"/>
    </source>
</evidence>
<dbReference type="Proteomes" id="UP000476338">
    <property type="component" value="Unassembled WGS sequence"/>
</dbReference>
<evidence type="ECO:0000256" key="4">
    <source>
        <dbReference type="ARBA" id="ARBA00022695"/>
    </source>
</evidence>
<evidence type="ECO:0000313" key="14">
    <source>
        <dbReference type="EMBL" id="MSN96117.1"/>
    </source>
</evidence>
<name>A0A6L5WIN7_9BACT</name>
<organism evidence="14 15">
    <name type="scientific">Campylobacter portucalensis</name>
    <dbReference type="NCBI Taxonomy" id="2608384"/>
    <lineage>
        <taxon>Bacteria</taxon>
        <taxon>Pseudomonadati</taxon>
        <taxon>Campylobacterota</taxon>
        <taxon>Epsilonproteobacteria</taxon>
        <taxon>Campylobacterales</taxon>
        <taxon>Campylobacteraceae</taxon>
        <taxon>Campylobacter</taxon>
    </lineage>
</organism>
<dbReference type="Gene3D" id="3.40.1190.20">
    <property type="match status" value="1"/>
</dbReference>
<evidence type="ECO:0000256" key="5">
    <source>
        <dbReference type="ARBA" id="ARBA00022741"/>
    </source>
</evidence>
<dbReference type="InterPro" id="IPR023030">
    <property type="entry name" value="Bifunc_HldE"/>
</dbReference>
<comment type="function">
    <text evidence="1 11">Catalyzes the phosphorylation of D-glycero-D-manno-heptose 7-phosphate at the C-1 position to selectively form D-glycero-beta-D-manno-heptose-1,7-bisphosphate.</text>
</comment>
<keyword evidence="3 11" id="KW-0808">Transferase</keyword>
<gene>
    <name evidence="14" type="primary">rfaE1</name>
    <name evidence="11" type="synonym">hldE</name>
    <name evidence="14" type="ORF">F1B92_02720</name>
</gene>